<dbReference type="OrthoDB" id="10053749at2759"/>
<sequence>MGDQDDFDVSNLLKRIGLILAPHLVNILKDLRYNNLRTLVQVEEAELFQDAVIESFGVNQEYLDLTDEQKKTLLGPKVVDKDAPSIPNSEAQQTSLKNSMRTAGPIPLHTASLTTAKNETVYVTKNEIEAHVNDCCSKRGNLMYSPEDFHVKNSNVLYCKLCHHGYKFILGVNGYWKATIFLQHISSKQSPSNSDQVCLPKKRSVTANETGMDAMKNPMVTINQPLSSDESDQENDPHDSQDESKANDKNKNYGSSSNDESTEESRKINDSGDEELAKEKEASKKKNCDKNKKFANCRPVCI</sequence>
<evidence type="ECO:0000313" key="2">
    <source>
        <dbReference type="EMBL" id="KZS08296.1"/>
    </source>
</evidence>
<feature type="region of interest" description="Disordered" evidence="1">
    <location>
        <begin position="208"/>
        <end position="290"/>
    </location>
</feature>
<dbReference type="AlphaFoldDB" id="A0A164R345"/>
<feature type="compositionally biased region" description="Basic and acidic residues" evidence="1">
    <location>
        <begin position="263"/>
        <end position="290"/>
    </location>
</feature>
<accession>A0A164R345</accession>
<feature type="compositionally biased region" description="Basic and acidic residues" evidence="1">
    <location>
        <begin position="235"/>
        <end position="251"/>
    </location>
</feature>
<evidence type="ECO:0000313" key="3">
    <source>
        <dbReference type="Proteomes" id="UP000076858"/>
    </source>
</evidence>
<comment type="caution">
    <text evidence="2">The sequence shown here is derived from an EMBL/GenBank/DDBJ whole genome shotgun (WGS) entry which is preliminary data.</text>
</comment>
<gene>
    <name evidence="2" type="ORF">APZ42_027773</name>
</gene>
<protein>
    <submittedName>
        <fullName evidence="2">Uncharacterized protein</fullName>
    </submittedName>
</protein>
<keyword evidence="3" id="KW-1185">Reference proteome</keyword>
<dbReference type="EMBL" id="LRGB01002244">
    <property type="protein sequence ID" value="KZS08296.1"/>
    <property type="molecule type" value="Genomic_DNA"/>
</dbReference>
<evidence type="ECO:0000256" key="1">
    <source>
        <dbReference type="SAM" id="MobiDB-lite"/>
    </source>
</evidence>
<reference evidence="2 3" key="1">
    <citation type="submission" date="2016-03" db="EMBL/GenBank/DDBJ databases">
        <title>EvidentialGene: Evidence-directed Construction of Genes on Genomes.</title>
        <authorList>
            <person name="Gilbert D.G."/>
            <person name="Choi J.-H."/>
            <person name="Mockaitis K."/>
            <person name="Colbourne J."/>
            <person name="Pfrender M."/>
        </authorList>
    </citation>
    <scope>NUCLEOTIDE SEQUENCE [LARGE SCALE GENOMIC DNA]</scope>
    <source>
        <strain evidence="2 3">Xinb3</strain>
        <tissue evidence="2">Complete organism</tissue>
    </source>
</reference>
<name>A0A164R345_9CRUS</name>
<organism evidence="2 3">
    <name type="scientific">Daphnia magna</name>
    <dbReference type="NCBI Taxonomy" id="35525"/>
    <lineage>
        <taxon>Eukaryota</taxon>
        <taxon>Metazoa</taxon>
        <taxon>Ecdysozoa</taxon>
        <taxon>Arthropoda</taxon>
        <taxon>Crustacea</taxon>
        <taxon>Branchiopoda</taxon>
        <taxon>Diplostraca</taxon>
        <taxon>Cladocera</taxon>
        <taxon>Anomopoda</taxon>
        <taxon>Daphniidae</taxon>
        <taxon>Daphnia</taxon>
    </lineage>
</organism>
<proteinExistence type="predicted"/>
<dbReference type="Proteomes" id="UP000076858">
    <property type="component" value="Unassembled WGS sequence"/>
</dbReference>